<dbReference type="Gene3D" id="1.20.1430.10">
    <property type="entry name" value="Families 57/38 glycoside transferase, middle domain"/>
    <property type="match status" value="1"/>
</dbReference>
<gene>
    <name evidence="8" type="ORF">HYY65_11340</name>
</gene>
<dbReference type="CDD" id="cd10792">
    <property type="entry name" value="GH57N_AmyC_like"/>
    <property type="match status" value="1"/>
</dbReference>
<dbReference type="InterPro" id="IPR028995">
    <property type="entry name" value="Glyco_hydro_57/38_cen_sf"/>
</dbReference>
<evidence type="ECO:0000256" key="4">
    <source>
        <dbReference type="PIRSR" id="PIRSR640042-2"/>
    </source>
</evidence>
<feature type="domain" description="Glycoside hydrolase family 57 N-terminal" evidence="6">
    <location>
        <begin position="7"/>
        <end position="389"/>
    </location>
</feature>
<dbReference type="InterPro" id="IPR037090">
    <property type="entry name" value="57_glycoside_trans_central"/>
</dbReference>
<dbReference type="SUPFAM" id="SSF88713">
    <property type="entry name" value="Glycoside hydrolase/deacetylase"/>
    <property type="match status" value="1"/>
</dbReference>
<dbReference type="InterPro" id="IPR015293">
    <property type="entry name" value="BE_C"/>
</dbReference>
<dbReference type="EMBL" id="JACPSX010000217">
    <property type="protein sequence ID" value="MBI3015623.1"/>
    <property type="molecule type" value="Genomic_DNA"/>
</dbReference>
<feature type="binding site" evidence="4">
    <location>
        <position position="464"/>
    </location>
    <ligand>
        <name>substrate</name>
    </ligand>
</feature>
<dbReference type="InterPro" id="IPR011330">
    <property type="entry name" value="Glyco_hydro/deAcase_b/a-brl"/>
</dbReference>
<proteinExistence type="inferred from homology"/>
<dbReference type="InterPro" id="IPR004300">
    <property type="entry name" value="Glyco_hydro_57_N"/>
</dbReference>
<name>A0A932M125_UNCTE</name>
<comment type="caution">
    <text evidence="8">The sequence shown here is derived from an EMBL/GenBank/DDBJ whole genome shotgun (WGS) entry which is preliminary data.</text>
</comment>
<feature type="binding site" evidence="4">
    <location>
        <position position="258"/>
    </location>
    <ligand>
        <name>substrate</name>
    </ligand>
</feature>
<feature type="binding site" evidence="4">
    <location>
        <position position="404"/>
    </location>
    <ligand>
        <name>substrate</name>
    </ligand>
</feature>
<feature type="active site" description="Proton donor" evidence="3">
    <location>
        <position position="350"/>
    </location>
</feature>
<evidence type="ECO:0000313" key="9">
    <source>
        <dbReference type="Proteomes" id="UP000741360"/>
    </source>
</evidence>
<dbReference type="PANTHER" id="PTHR41695:SF1">
    <property type="entry name" value="1,4-ALPHA-GLUCAN BRANCHING ENZYME TK1436"/>
    <property type="match status" value="1"/>
</dbReference>
<evidence type="ECO:0000256" key="2">
    <source>
        <dbReference type="ARBA" id="ARBA00023277"/>
    </source>
</evidence>
<feature type="binding site" evidence="4">
    <location>
        <position position="241"/>
    </location>
    <ligand>
        <name>substrate</name>
    </ligand>
</feature>
<dbReference type="Proteomes" id="UP000741360">
    <property type="component" value="Unassembled WGS sequence"/>
</dbReference>
<dbReference type="InterPro" id="IPR040042">
    <property type="entry name" value="Branching_enz_MT3115-like"/>
</dbReference>
<evidence type="ECO:0000256" key="1">
    <source>
        <dbReference type="ARBA" id="ARBA00006821"/>
    </source>
</evidence>
<dbReference type="AlphaFoldDB" id="A0A932M125"/>
<dbReference type="GO" id="GO:0003844">
    <property type="term" value="F:1,4-alpha-glucan branching enzyme activity"/>
    <property type="evidence" value="ECO:0007669"/>
    <property type="project" value="InterPro"/>
</dbReference>
<dbReference type="SUPFAM" id="SSF88688">
    <property type="entry name" value="Families 57/38 glycoside transferase middle domain"/>
    <property type="match status" value="1"/>
</dbReference>
<evidence type="ECO:0000256" key="5">
    <source>
        <dbReference type="RuleBase" id="RU361196"/>
    </source>
</evidence>
<feature type="active site" description="Nucleophile" evidence="3">
    <location>
        <position position="189"/>
    </location>
</feature>
<sequence length="528" mass="61184">MEKGYLALVLHAHLPFIRHPEYEDCLEEQWFYEAVVETYIPLIQVLEGWVRDGVPFRLTLSLSPTLAAMFLDPLLQSRALRRIHRLIELSEREIERTRGQPEFRGVAEMYRERFGKALDLYLRYDKNLIQAFRAFQETGGLECITSAATHGFLPLLSVNKAAVRAQVRVGVEEYRKDFGRNPVGIWLPECGYFPGLDELLLEFEIRYFFIETHGLLLAEPRPRYGVYAAVYTPAGVAAFGRDPESSKAVWSSIEGYPGDFDYREFYRDIGYDLDYETMKPYLPAGGVRTHTGIKYYRITGKTDHKEPYVRAWAVERAATHAGNFLFNREKQIEHLSSIMDCSPLVVAPYDAELFGHWWFEGPEWIDFLVRKVAYDQRTFRLATPSDYLDLYPVNQVCSPAASSWGYKGYNEVWLNGNNDWIYPHLHHAANRMVGLAKRFPRARGLQRRALNQAARELLLVQASDWAFIMKTGTTVDYATQRTRSHLTRFLRLAEQIQEGRIESTWLSRLESQDCIFPEIDYRIYGSSS</sequence>
<comment type="similarity">
    <text evidence="1 5">Belongs to the glycosyl hydrolase 57 family.</text>
</comment>
<protein>
    <submittedName>
        <fullName evidence="8">DUF1957 domain-containing protein</fullName>
    </submittedName>
</protein>
<evidence type="ECO:0000256" key="3">
    <source>
        <dbReference type="PIRSR" id="PIRSR640042-1"/>
    </source>
</evidence>
<dbReference type="Gene3D" id="3.20.110.10">
    <property type="entry name" value="Glycoside hydrolase 38, N terminal domain"/>
    <property type="match status" value="1"/>
</dbReference>
<evidence type="ECO:0000259" key="6">
    <source>
        <dbReference type="Pfam" id="PF03065"/>
    </source>
</evidence>
<dbReference type="PANTHER" id="PTHR41695">
    <property type="entry name" value="1,4-ALPHA-GLUCAN BRANCHING ENZYME RV3031-RELATED"/>
    <property type="match status" value="1"/>
</dbReference>
<dbReference type="InterPro" id="IPR027291">
    <property type="entry name" value="Glyco_hydro_38_N_sf"/>
</dbReference>
<evidence type="ECO:0000313" key="8">
    <source>
        <dbReference type="EMBL" id="MBI3015623.1"/>
    </source>
</evidence>
<dbReference type="Pfam" id="PF09210">
    <property type="entry name" value="BE_C"/>
    <property type="match status" value="1"/>
</dbReference>
<evidence type="ECO:0000259" key="7">
    <source>
        <dbReference type="Pfam" id="PF09210"/>
    </source>
</evidence>
<keyword evidence="2 5" id="KW-0119">Carbohydrate metabolism</keyword>
<organism evidence="8 9">
    <name type="scientific">Tectimicrobiota bacterium</name>
    <dbReference type="NCBI Taxonomy" id="2528274"/>
    <lineage>
        <taxon>Bacteria</taxon>
        <taxon>Pseudomonadati</taxon>
        <taxon>Nitrospinota/Tectimicrobiota group</taxon>
        <taxon>Candidatus Tectimicrobiota</taxon>
    </lineage>
</organism>
<dbReference type="Pfam" id="PF03065">
    <property type="entry name" value="Glyco_hydro_57"/>
    <property type="match status" value="1"/>
</dbReference>
<reference evidence="8" key="1">
    <citation type="submission" date="2020-07" db="EMBL/GenBank/DDBJ databases">
        <title>Huge and variable diversity of episymbiotic CPR bacteria and DPANN archaea in groundwater ecosystems.</title>
        <authorList>
            <person name="He C.Y."/>
            <person name="Keren R."/>
            <person name="Whittaker M."/>
            <person name="Farag I.F."/>
            <person name="Doudna J."/>
            <person name="Cate J.H.D."/>
            <person name="Banfield J.F."/>
        </authorList>
    </citation>
    <scope>NUCLEOTIDE SEQUENCE</scope>
    <source>
        <strain evidence="8">NC_groundwater_717_Ag_S-0.2um_59_8</strain>
    </source>
</reference>
<dbReference type="GO" id="GO:0030979">
    <property type="term" value="P:alpha-glucan biosynthetic process"/>
    <property type="evidence" value="ECO:0007669"/>
    <property type="project" value="InterPro"/>
</dbReference>
<feature type="domain" description="1,4-alpha-glucan branching enzyme C-terminal" evidence="7">
    <location>
        <begin position="424"/>
        <end position="524"/>
    </location>
</feature>
<dbReference type="GO" id="GO:0005576">
    <property type="term" value="C:extracellular region"/>
    <property type="evidence" value="ECO:0007669"/>
    <property type="project" value="TreeGrafter"/>
</dbReference>
<accession>A0A932M125</accession>